<reference evidence="1 2" key="1">
    <citation type="submission" date="2016-03" db="EMBL/GenBank/DDBJ databases">
        <title>EvidentialGene: Evidence-directed Construction of Genes on Genomes.</title>
        <authorList>
            <person name="Gilbert D.G."/>
            <person name="Choi J.-H."/>
            <person name="Mockaitis K."/>
            <person name="Colbourne J."/>
            <person name="Pfrender M."/>
        </authorList>
    </citation>
    <scope>NUCLEOTIDE SEQUENCE [LARGE SCALE GENOMIC DNA]</scope>
    <source>
        <strain evidence="1 2">Xinb3</strain>
        <tissue evidence="1">Complete organism</tissue>
    </source>
</reference>
<keyword evidence="2" id="KW-1185">Reference proteome</keyword>
<accession>A0A164VJI8</accession>
<evidence type="ECO:0000313" key="2">
    <source>
        <dbReference type="Proteomes" id="UP000076858"/>
    </source>
</evidence>
<name>A0A164VJI8_9CRUS</name>
<dbReference type="AlphaFoldDB" id="A0A164VJI8"/>
<gene>
    <name evidence="1" type="ORF">APZ42_022493</name>
</gene>
<dbReference type="EMBL" id="LRGB01001361">
    <property type="protein sequence ID" value="KZS12384.1"/>
    <property type="molecule type" value="Genomic_DNA"/>
</dbReference>
<comment type="caution">
    <text evidence="1">The sequence shown here is derived from an EMBL/GenBank/DDBJ whole genome shotgun (WGS) entry which is preliminary data.</text>
</comment>
<dbReference type="Proteomes" id="UP000076858">
    <property type="component" value="Unassembled WGS sequence"/>
</dbReference>
<organism evidence="1 2">
    <name type="scientific">Daphnia magna</name>
    <dbReference type="NCBI Taxonomy" id="35525"/>
    <lineage>
        <taxon>Eukaryota</taxon>
        <taxon>Metazoa</taxon>
        <taxon>Ecdysozoa</taxon>
        <taxon>Arthropoda</taxon>
        <taxon>Crustacea</taxon>
        <taxon>Branchiopoda</taxon>
        <taxon>Diplostraca</taxon>
        <taxon>Cladocera</taxon>
        <taxon>Anomopoda</taxon>
        <taxon>Daphniidae</taxon>
        <taxon>Daphnia</taxon>
    </lineage>
</organism>
<protein>
    <submittedName>
        <fullName evidence="1">Uncharacterized protein</fullName>
    </submittedName>
</protein>
<sequence length="55" mass="6151">MRFSCCDDPHGFYCSIFPVDFVAAHLFSFLLPTFEKGKAINEIISVALLNLVVTI</sequence>
<evidence type="ECO:0000313" key="1">
    <source>
        <dbReference type="EMBL" id="KZS12384.1"/>
    </source>
</evidence>
<proteinExistence type="predicted"/>